<dbReference type="GO" id="GO:0004725">
    <property type="term" value="F:protein tyrosine phosphatase activity"/>
    <property type="evidence" value="ECO:0007669"/>
    <property type="project" value="InterPro"/>
</dbReference>
<organism evidence="5 6">
    <name type="scientific">Daphnia magna</name>
    <dbReference type="NCBI Taxonomy" id="35525"/>
    <lineage>
        <taxon>Eukaryota</taxon>
        <taxon>Metazoa</taxon>
        <taxon>Ecdysozoa</taxon>
        <taxon>Arthropoda</taxon>
        <taxon>Crustacea</taxon>
        <taxon>Branchiopoda</taxon>
        <taxon>Diplostraca</taxon>
        <taxon>Cladocera</taxon>
        <taxon>Anomopoda</taxon>
        <taxon>Daphniidae</taxon>
        <taxon>Daphnia</taxon>
    </lineage>
</organism>
<dbReference type="Gene3D" id="3.40.525.10">
    <property type="entry name" value="CRAL-TRIO lipid binding domain"/>
    <property type="match status" value="1"/>
</dbReference>
<dbReference type="STRING" id="35525.A0A165A8K9"/>
<keyword evidence="6" id="KW-1185">Reference proteome</keyword>
<evidence type="ECO:0000256" key="1">
    <source>
        <dbReference type="SAM" id="MobiDB-lite"/>
    </source>
</evidence>
<feature type="compositionally biased region" description="Acidic residues" evidence="1">
    <location>
        <begin position="235"/>
        <end position="255"/>
    </location>
</feature>
<dbReference type="GO" id="GO:0048666">
    <property type="term" value="P:neuron development"/>
    <property type="evidence" value="ECO:0007669"/>
    <property type="project" value="UniProtKB-ARBA"/>
</dbReference>
<dbReference type="PANTHER" id="PTHR19134">
    <property type="entry name" value="RECEPTOR-TYPE TYROSINE-PROTEIN PHOSPHATASE"/>
    <property type="match status" value="1"/>
</dbReference>
<dbReference type="InterPro" id="IPR000242">
    <property type="entry name" value="PTP_cat"/>
</dbReference>
<gene>
    <name evidence="5" type="ORF">APZ42_016908</name>
</gene>
<dbReference type="Pfam" id="PF00650">
    <property type="entry name" value="CRAL_TRIO"/>
    <property type="match status" value="1"/>
</dbReference>
<keyword evidence="5" id="KW-0675">Receptor</keyword>
<dbReference type="PROSITE" id="PS50056">
    <property type="entry name" value="TYR_PHOSPHATASE_2"/>
    <property type="match status" value="1"/>
</dbReference>
<dbReference type="Gene3D" id="3.90.190.10">
    <property type="entry name" value="Protein tyrosine phosphatase superfamily"/>
    <property type="match status" value="1"/>
</dbReference>
<dbReference type="PANTHER" id="PTHR19134:SF534">
    <property type="entry name" value="LD27988P"/>
    <property type="match status" value="1"/>
</dbReference>
<dbReference type="SMART" id="SM00404">
    <property type="entry name" value="PTPc_motif"/>
    <property type="match status" value="1"/>
</dbReference>
<dbReference type="PROSITE" id="PS00383">
    <property type="entry name" value="TYR_PHOSPHATASE_1"/>
    <property type="match status" value="1"/>
</dbReference>
<dbReference type="SUPFAM" id="SSF52799">
    <property type="entry name" value="(Phosphotyrosine protein) phosphatases II"/>
    <property type="match status" value="1"/>
</dbReference>
<dbReference type="AlphaFoldDB" id="A0A165A8K9"/>
<dbReference type="FunFam" id="3.90.190.10:FF:000026">
    <property type="entry name" value="tyrosine-protein phosphatase non-receptor type 9"/>
    <property type="match status" value="1"/>
</dbReference>
<dbReference type="InterPro" id="IPR016130">
    <property type="entry name" value="Tyr_Pase_AS"/>
</dbReference>
<dbReference type="CDD" id="cd00170">
    <property type="entry name" value="SEC14"/>
    <property type="match status" value="1"/>
</dbReference>
<dbReference type="InterPro" id="IPR029021">
    <property type="entry name" value="Prot-tyrosine_phosphatase-like"/>
</dbReference>
<evidence type="ECO:0000259" key="4">
    <source>
        <dbReference type="PROSITE" id="PS50191"/>
    </source>
</evidence>
<dbReference type="SMART" id="SM00194">
    <property type="entry name" value="PTPc"/>
    <property type="match status" value="1"/>
</dbReference>
<comment type="caution">
    <text evidence="5">The sequence shown here is derived from an EMBL/GenBank/DDBJ whole genome shotgun (WGS) entry which is preliminary data.</text>
</comment>
<dbReference type="Proteomes" id="UP000076858">
    <property type="component" value="Unassembled WGS sequence"/>
</dbReference>
<feature type="domain" description="Tyrosine-protein phosphatase" evidence="2">
    <location>
        <begin position="366"/>
        <end position="638"/>
    </location>
</feature>
<dbReference type="OrthoDB" id="10051650at2759"/>
<dbReference type="SUPFAM" id="SSF52087">
    <property type="entry name" value="CRAL/TRIO domain"/>
    <property type="match status" value="1"/>
</dbReference>
<evidence type="ECO:0000313" key="6">
    <source>
        <dbReference type="Proteomes" id="UP000076858"/>
    </source>
</evidence>
<dbReference type="Pfam" id="PF00102">
    <property type="entry name" value="Y_phosphatase"/>
    <property type="match status" value="1"/>
</dbReference>
<dbReference type="InterPro" id="IPR050348">
    <property type="entry name" value="Protein-Tyr_Phosphatase"/>
</dbReference>
<dbReference type="SMART" id="SM00516">
    <property type="entry name" value="SEC14"/>
    <property type="match status" value="1"/>
</dbReference>
<accession>A0A165A8K9</accession>
<feature type="domain" description="Tyrosine specific protein phosphatases" evidence="3">
    <location>
        <begin position="545"/>
        <end position="629"/>
    </location>
</feature>
<dbReference type="PRINTS" id="PR00700">
    <property type="entry name" value="PRTYPHPHTASE"/>
</dbReference>
<dbReference type="InterPro" id="IPR001251">
    <property type="entry name" value="CRAL-TRIO_dom"/>
</dbReference>
<evidence type="ECO:0000259" key="2">
    <source>
        <dbReference type="PROSITE" id="PS50055"/>
    </source>
</evidence>
<proteinExistence type="predicted"/>
<dbReference type="InterPro" id="IPR000387">
    <property type="entry name" value="Tyr_Pase_dom"/>
</dbReference>
<feature type="domain" description="CRAL-TRIO" evidence="4">
    <location>
        <begin position="40"/>
        <end position="234"/>
    </location>
</feature>
<protein>
    <submittedName>
        <fullName evidence="5">Tyrosine-protein phosphatase non-receptor type 9</fullName>
    </submittedName>
</protein>
<dbReference type="InterPro" id="IPR003595">
    <property type="entry name" value="Tyr_Pase_cat"/>
</dbReference>
<evidence type="ECO:0000259" key="3">
    <source>
        <dbReference type="PROSITE" id="PS50056"/>
    </source>
</evidence>
<dbReference type="PROSITE" id="PS50191">
    <property type="entry name" value="CRAL_TRIO"/>
    <property type="match status" value="1"/>
</dbReference>
<name>A0A165A8K9_9CRUS</name>
<evidence type="ECO:0000313" key="5">
    <source>
        <dbReference type="EMBL" id="KZS17303.1"/>
    </source>
</evidence>
<feature type="region of interest" description="Disordered" evidence="1">
    <location>
        <begin position="318"/>
        <end position="343"/>
    </location>
</feature>
<sequence>MAMVTRKTTTIAKGCAHTRQRLYPKSVVFNMADIVLSAEEESAAKEFIAAVNLARQQRGSGPLSWATAVKFLMARKFDVGRGLTLYEQHESTRIREGLVHFEPAIEPLRTELETGKFTVLGVVYQLDVALESVDTQRSGLVFIYDMSDSKYANFDYDLSQKILTLLKGAYPARLRKVLIVTAPLWFKAPFKILRLFVREKLRDRVYTVSLPQLTLHLPADSLPSELGADDRPEREEEEEPISEAEPSDDDDDVEEIEEPVPLQVESVAHRLQEPIPLAPASQDFVNNFATVSCKSASVVEAPPPPKPTVANVSDNMVIERSASPPPPPSSASSGFSDDDSLHFDDGRGMTLEEFAGHVKAKSKQGLYLEYADVKAKGTDGTFNNSRLKGNAAKNRYTDVLCYDHSRVVLSMEDPEDICSDYINANYVDGYKQKNAFISTQGPLPKTYGDFWRMVWEQQCVVVVMTTRCLERGRPKCGQYWPLAEEEAAEYGHFEIINLTTEQQSDYTISMLHLTNLKTRETRSVAHMQFTSWPDYGVPLSATAMLEFLQRMRDMQSGLVAAMGDTWIGHPLGPPIVVHCSAGIGRTGSLCTIDICLRRLEDVGTIDVLGTVEKIRSQRAHSIQMPDQYLFCHTAILECAVAAGLLQGDELACLDDEDDSSDTG</sequence>
<dbReference type="PROSITE" id="PS50055">
    <property type="entry name" value="TYR_PHOSPHATASE_PTP"/>
    <property type="match status" value="1"/>
</dbReference>
<feature type="region of interest" description="Disordered" evidence="1">
    <location>
        <begin position="221"/>
        <end position="255"/>
    </location>
</feature>
<dbReference type="CDD" id="cd14543">
    <property type="entry name" value="PTPc-N9"/>
    <property type="match status" value="1"/>
</dbReference>
<dbReference type="EMBL" id="LRGB01000642">
    <property type="protein sequence ID" value="KZS17303.1"/>
    <property type="molecule type" value="Genomic_DNA"/>
</dbReference>
<reference evidence="5 6" key="1">
    <citation type="submission" date="2016-03" db="EMBL/GenBank/DDBJ databases">
        <title>EvidentialGene: Evidence-directed Construction of Genes on Genomes.</title>
        <authorList>
            <person name="Gilbert D.G."/>
            <person name="Choi J.-H."/>
            <person name="Mockaitis K."/>
            <person name="Colbourne J."/>
            <person name="Pfrender M."/>
        </authorList>
    </citation>
    <scope>NUCLEOTIDE SEQUENCE [LARGE SCALE GENOMIC DNA]</scope>
    <source>
        <strain evidence="5 6">Xinb3</strain>
        <tissue evidence="5">Complete organism</tissue>
    </source>
</reference>
<dbReference type="InterPro" id="IPR036865">
    <property type="entry name" value="CRAL-TRIO_dom_sf"/>
</dbReference>